<protein>
    <submittedName>
        <fullName evidence="1">Uncharacterized protein</fullName>
    </submittedName>
</protein>
<name>A0A0F9V0C5_9ZZZZ</name>
<dbReference type="AlphaFoldDB" id="A0A0F9V0C5"/>
<accession>A0A0F9V0C5</accession>
<evidence type="ECO:0000313" key="1">
    <source>
        <dbReference type="EMBL" id="KKN59278.1"/>
    </source>
</evidence>
<comment type="caution">
    <text evidence="1">The sequence shown here is derived from an EMBL/GenBank/DDBJ whole genome shotgun (WGS) entry which is preliminary data.</text>
</comment>
<sequence length="55" mass="6334">MNELDKIIKEVGSYDSRYYSAGGNMQFFTLRLLEAMKITLTEINKCVNIVNKESN</sequence>
<gene>
    <name evidence="1" type="ORF">LCGC14_0543770</name>
</gene>
<dbReference type="EMBL" id="LAZR01000732">
    <property type="protein sequence ID" value="KKN59278.1"/>
    <property type="molecule type" value="Genomic_DNA"/>
</dbReference>
<proteinExistence type="predicted"/>
<reference evidence="1" key="1">
    <citation type="journal article" date="2015" name="Nature">
        <title>Complex archaea that bridge the gap between prokaryotes and eukaryotes.</title>
        <authorList>
            <person name="Spang A."/>
            <person name="Saw J.H."/>
            <person name="Jorgensen S.L."/>
            <person name="Zaremba-Niedzwiedzka K."/>
            <person name="Martijn J."/>
            <person name="Lind A.E."/>
            <person name="van Eijk R."/>
            <person name="Schleper C."/>
            <person name="Guy L."/>
            <person name="Ettema T.J."/>
        </authorList>
    </citation>
    <scope>NUCLEOTIDE SEQUENCE</scope>
</reference>
<organism evidence="1">
    <name type="scientific">marine sediment metagenome</name>
    <dbReference type="NCBI Taxonomy" id="412755"/>
    <lineage>
        <taxon>unclassified sequences</taxon>
        <taxon>metagenomes</taxon>
        <taxon>ecological metagenomes</taxon>
    </lineage>
</organism>